<feature type="compositionally biased region" description="Polar residues" evidence="3">
    <location>
        <begin position="351"/>
        <end position="362"/>
    </location>
</feature>
<feature type="region of interest" description="Disordered" evidence="3">
    <location>
        <begin position="67"/>
        <end position="92"/>
    </location>
</feature>
<gene>
    <name evidence="5" type="ORF">HHK36_021757</name>
</gene>
<organism evidence="5 6">
    <name type="scientific">Tetracentron sinense</name>
    <name type="common">Spur-leaf</name>
    <dbReference type="NCBI Taxonomy" id="13715"/>
    <lineage>
        <taxon>Eukaryota</taxon>
        <taxon>Viridiplantae</taxon>
        <taxon>Streptophyta</taxon>
        <taxon>Embryophyta</taxon>
        <taxon>Tracheophyta</taxon>
        <taxon>Spermatophyta</taxon>
        <taxon>Magnoliopsida</taxon>
        <taxon>Trochodendrales</taxon>
        <taxon>Trochodendraceae</taxon>
        <taxon>Tetracentron</taxon>
    </lineage>
</organism>
<evidence type="ECO:0000256" key="2">
    <source>
        <dbReference type="PROSITE-ProRule" id="PRU00117"/>
    </source>
</evidence>
<name>A0A835D7D2_TETSI</name>
<feature type="region of interest" description="Disordered" evidence="3">
    <location>
        <begin position="18"/>
        <end position="52"/>
    </location>
</feature>
<keyword evidence="6" id="KW-1185">Reference proteome</keyword>
<keyword evidence="1" id="KW-0677">Repeat</keyword>
<dbReference type="InterPro" id="IPR004088">
    <property type="entry name" value="KH_dom_type_1"/>
</dbReference>
<feature type="region of interest" description="Disordered" evidence="3">
    <location>
        <begin position="413"/>
        <end position="432"/>
    </location>
</feature>
<comment type="caution">
    <text evidence="5">The sequence shown here is derived from an EMBL/GenBank/DDBJ whole genome shotgun (WGS) entry which is preliminary data.</text>
</comment>
<dbReference type="EMBL" id="JABCRI010000015">
    <property type="protein sequence ID" value="KAF8393513.1"/>
    <property type="molecule type" value="Genomic_DNA"/>
</dbReference>
<feature type="domain" description="K Homology" evidence="4">
    <location>
        <begin position="122"/>
        <end position="195"/>
    </location>
</feature>
<dbReference type="SUPFAM" id="SSF54791">
    <property type="entry name" value="Eukaryotic type KH-domain (KH-domain type I)"/>
    <property type="match status" value="2"/>
</dbReference>
<dbReference type="GO" id="GO:0003723">
    <property type="term" value="F:RNA binding"/>
    <property type="evidence" value="ECO:0007669"/>
    <property type="project" value="UniProtKB-UniRule"/>
</dbReference>
<dbReference type="Pfam" id="PF00013">
    <property type="entry name" value="KH_1"/>
    <property type="match status" value="2"/>
</dbReference>
<dbReference type="InterPro" id="IPR036612">
    <property type="entry name" value="KH_dom_type_1_sf"/>
</dbReference>
<evidence type="ECO:0000259" key="4">
    <source>
        <dbReference type="SMART" id="SM00322"/>
    </source>
</evidence>
<dbReference type="OrthoDB" id="5204190at2759"/>
<accession>A0A835D7D2</accession>
<evidence type="ECO:0000313" key="6">
    <source>
        <dbReference type="Proteomes" id="UP000655225"/>
    </source>
</evidence>
<proteinExistence type="predicted"/>
<protein>
    <recommendedName>
        <fullName evidence="4">K Homology domain-containing protein</fullName>
    </recommendedName>
</protein>
<evidence type="ECO:0000256" key="1">
    <source>
        <dbReference type="ARBA" id="ARBA00022737"/>
    </source>
</evidence>
<feature type="region of interest" description="Disordered" evidence="3">
    <location>
        <begin position="237"/>
        <end position="396"/>
    </location>
</feature>
<dbReference type="InterPro" id="IPR004087">
    <property type="entry name" value="KH_dom"/>
</dbReference>
<feature type="compositionally biased region" description="Basic and acidic residues" evidence="3">
    <location>
        <begin position="73"/>
        <end position="82"/>
    </location>
</feature>
<feature type="compositionally biased region" description="Pro residues" evidence="3">
    <location>
        <begin position="249"/>
        <end position="258"/>
    </location>
</feature>
<feature type="compositionally biased region" description="Polar residues" evidence="3">
    <location>
        <begin position="378"/>
        <end position="396"/>
    </location>
</feature>
<dbReference type="PROSITE" id="PS50084">
    <property type="entry name" value="KH_TYPE_1"/>
    <property type="match status" value="2"/>
</dbReference>
<dbReference type="PANTHER" id="PTHR10288">
    <property type="entry name" value="KH DOMAIN CONTAINING RNA BINDING PROTEIN"/>
    <property type="match status" value="1"/>
</dbReference>
<dbReference type="Gene3D" id="3.30.1370.10">
    <property type="entry name" value="K Homology domain, type 1"/>
    <property type="match status" value="2"/>
</dbReference>
<dbReference type="AlphaFoldDB" id="A0A835D7D2"/>
<evidence type="ECO:0000256" key="3">
    <source>
        <dbReference type="SAM" id="MobiDB-lite"/>
    </source>
</evidence>
<evidence type="ECO:0000313" key="5">
    <source>
        <dbReference type="EMBL" id="KAF8393513.1"/>
    </source>
</evidence>
<feature type="compositionally biased region" description="Polar residues" evidence="3">
    <location>
        <begin position="312"/>
        <end position="342"/>
    </location>
</feature>
<dbReference type="Proteomes" id="UP000655225">
    <property type="component" value="Unassembled WGS sequence"/>
</dbReference>
<dbReference type="SMART" id="SM00322">
    <property type="entry name" value="KH"/>
    <property type="match status" value="1"/>
</dbReference>
<keyword evidence="2" id="KW-0694">RNA-binding</keyword>
<sequence>MAEERKFVSRTVYTRKYVDRRTPPLSVRPPQGFSAPVASPSPDSSHAAPPNSNVLLPFKKRWNMIADPLPSDADTKRPRLESVDETNNQDFSSAPMDVGLKHPIAHSQVGMVPPSVLPVTNDVWRKKINIPNGMVRFIIGKGGETAKYLQLQSGAEIQVTKYMDADPTSQTTPVDLMGAPDNICKAEQLINDVLSQAGLIIGEGGETIRNMQARSGAHIQVTLIVIGNDFVQNRVSNPPLTGGYHQQGYPPPWPPKSWAPPRFHPMQQPGFSDMQPGAYPGQPLQYHITQPPYARYPPKPTSSGSSSGSVYYDQQQQAHGSSLTPADNTSYSHSPSGYTQQGAYGVPNYGQAPTGQQTSCPQYGSGGGYHVPVPHFSYGQSLSNPQPGYDQQQGYNSLPIYGTMVNPIHVQDEDEAASSSGAQGGPAQVPPDSSEATFTCIFLRWSCQDF</sequence>
<reference evidence="5 6" key="1">
    <citation type="submission" date="2020-04" db="EMBL/GenBank/DDBJ databases">
        <title>Plant Genome Project.</title>
        <authorList>
            <person name="Zhang R.-G."/>
        </authorList>
    </citation>
    <scope>NUCLEOTIDE SEQUENCE [LARGE SCALE GENOMIC DNA]</scope>
    <source>
        <strain evidence="5">YNK0</strain>
        <tissue evidence="5">Leaf</tissue>
    </source>
</reference>
<feature type="compositionally biased region" description="Low complexity" evidence="3">
    <location>
        <begin position="34"/>
        <end position="52"/>
    </location>
</feature>